<evidence type="ECO:0000313" key="2">
    <source>
        <dbReference type="EMBL" id="OAQ26069.1"/>
    </source>
</evidence>
<protein>
    <submittedName>
        <fullName evidence="2">Uncharacterized protein</fullName>
    </submittedName>
</protein>
<evidence type="ECO:0000256" key="1">
    <source>
        <dbReference type="SAM" id="MobiDB-lite"/>
    </source>
</evidence>
<feature type="region of interest" description="Disordered" evidence="1">
    <location>
        <begin position="140"/>
        <end position="185"/>
    </location>
</feature>
<dbReference type="Proteomes" id="UP000078512">
    <property type="component" value="Unassembled WGS sequence"/>
</dbReference>
<sequence>MMGGGFAGCWSSTHIPRVVKRAHQQTTQQQQQQHQHQQPTTHTHAHTHSHISTFTHATHHTTTYDTQHTHTHTYLFDHTDEVTLLCPGSMPLLSPLYSVPFLYIPQSFLFSFVHHIQLIPTQLFPPFVAITSEASDTTITRAQKKNREKEKDQASGERTFLVQMTLDDDERKRGKGKRQGKGKEKSSYVIAVCVYPTGRNRSKPDQTINTHHG</sequence>
<dbReference type="AlphaFoldDB" id="A0A197JNY6"/>
<feature type="region of interest" description="Disordered" evidence="1">
    <location>
        <begin position="20"/>
        <end position="51"/>
    </location>
</feature>
<evidence type="ECO:0000313" key="3">
    <source>
        <dbReference type="Proteomes" id="UP000078512"/>
    </source>
</evidence>
<dbReference type="EMBL" id="KV442071">
    <property type="protein sequence ID" value="OAQ26069.1"/>
    <property type="molecule type" value="Genomic_DNA"/>
</dbReference>
<feature type="compositionally biased region" description="Low complexity" evidence="1">
    <location>
        <begin position="24"/>
        <end position="42"/>
    </location>
</feature>
<keyword evidence="3" id="KW-1185">Reference proteome</keyword>
<name>A0A197JNY6_9FUNG</name>
<feature type="compositionally biased region" description="Basic and acidic residues" evidence="1">
    <location>
        <begin position="145"/>
        <end position="155"/>
    </location>
</feature>
<proteinExistence type="predicted"/>
<organism evidence="2 3">
    <name type="scientific">Linnemannia elongata AG-77</name>
    <dbReference type="NCBI Taxonomy" id="1314771"/>
    <lineage>
        <taxon>Eukaryota</taxon>
        <taxon>Fungi</taxon>
        <taxon>Fungi incertae sedis</taxon>
        <taxon>Mucoromycota</taxon>
        <taxon>Mortierellomycotina</taxon>
        <taxon>Mortierellomycetes</taxon>
        <taxon>Mortierellales</taxon>
        <taxon>Mortierellaceae</taxon>
        <taxon>Linnemannia</taxon>
    </lineage>
</organism>
<accession>A0A197JNY6</accession>
<reference evidence="2 3" key="1">
    <citation type="submission" date="2016-05" db="EMBL/GenBank/DDBJ databases">
        <title>Genome sequencing reveals origins of a unique bacterial endosymbiosis in the earliest lineages of terrestrial Fungi.</title>
        <authorList>
            <consortium name="DOE Joint Genome Institute"/>
            <person name="Uehling J."/>
            <person name="Gryganskyi A."/>
            <person name="Hameed K."/>
            <person name="Tschaplinski T."/>
            <person name="Misztal P."/>
            <person name="Wu S."/>
            <person name="Desiro A."/>
            <person name="Vande Pol N."/>
            <person name="Du Z.-Y."/>
            <person name="Zienkiewicz A."/>
            <person name="Zienkiewicz K."/>
            <person name="Morin E."/>
            <person name="Tisserant E."/>
            <person name="Splivallo R."/>
            <person name="Hainaut M."/>
            <person name="Henrissat B."/>
            <person name="Ohm R."/>
            <person name="Kuo A."/>
            <person name="Yan J."/>
            <person name="Lipzen A."/>
            <person name="Nolan M."/>
            <person name="Labutti K."/>
            <person name="Barry K."/>
            <person name="Goldstein A."/>
            <person name="Labbe J."/>
            <person name="Schadt C."/>
            <person name="Tuskan G."/>
            <person name="Grigoriev I."/>
            <person name="Martin F."/>
            <person name="Vilgalys R."/>
            <person name="Bonito G."/>
        </authorList>
    </citation>
    <scope>NUCLEOTIDE SEQUENCE [LARGE SCALE GENOMIC DNA]</scope>
    <source>
        <strain evidence="2 3">AG-77</strain>
    </source>
</reference>
<gene>
    <name evidence="2" type="ORF">K457DRAFT_726654</name>
</gene>